<feature type="compositionally biased region" description="Low complexity" evidence="6">
    <location>
        <begin position="398"/>
        <end position="412"/>
    </location>
</feature>
<dbReference type="RefSeq" id="WP_199263938.1">
    <property type="nucleotide sequence ID" value="NZ_CP054140.1"/>
</dbReference>
<dbReference type="InterPro" id="IPR017441">
    <property type="entry name" value="Protein_kinase_ATP_BS"/>
</dbReference>
<dbReference type="PROSITE" id="PS00108">
    <property type="entry name" value="PROTEIN_KINASE_ST"/>
    <property type="match status" value="1"/>
</dbReference>
<dbReference type="InterPro" id="IPR008271">
    <property type="entry name" value="Ser/Thr_kinase_AS"/>
</dbReference>
<feature type="region of interest" description="Disordered" evidence="6">
    <location>
        <begin position="386"/>
        <end position="465"/>
    </location>
</feature>
<reference evidence="8 9" key="1">
    <citation type="submission" date="2020-05" db="EMBL/GenBank/DDBJ databases">
        <title>Complete genome of Desulfobulbus oligotrophicus.</title>
        <authorList>
            <person name="Podar M."/>
        </authorList>
    </citation>
    <scope>NUCLEOTIDE SEQUENCE [LARGE SCALE GENOMIC DNA]</scope>
    <source>
        <strain evidence="8 9">Prop6</strain>
    </source>
</reference>
<organism evidence="8 9">
    <name type="scientific">Desulfobulbus oligotrophicus</name>
    <dbReference type="NCBI Taxonomy" id="1909699"/>
    <lineage>
        <taxon>Bacteria</taxon>
        <taxon>Pseudomonadati</taxon>
        <taxon>Thermodesulfobacteriota</taxon>
        <taxon>Desulfobulbia</taxon>
        <taxon>Desulfobulbales</taxon>
        <taxon>Desulfobulbaceae</taxon>
        <taxon>Desulfobulbus</taxon>
    </lineage>
</organism>
<keyword evidence="2 5" id="KW-0547">Nucleotide-binding</keyword>
<dbReference type="EMBL" id="CP054140">
    <property type="protein sequence ID" value="QQG65121.1"/>
    <property type="molecule type" value="Genomic_DNA"/>
</dbReference>
<gene>
    <name evidence="8" type="ORF">HP555_04180</name>
</gene>
<dbReference type="PANTHER" id="PTHR24348">
    <property type="entry name" value="SERINE/THREONINE-PROTEIN KINASE UNC-51-RELATED"/>
    <property type="match status" value="1"/>
</dbReference>
<name>A0A7T6APX3_9BACT</name>
<keyword evidence="9" id="KW-1185">Reference proteome</keyword>
<dbReference type="Gene3D" id="1.10.510.10">
    <property type="entry name" value="Transferase(Phosphotransferase) domain 1"/>
    <property type="match status" value="1"/>
</dbReference>
<keyword evidence="4 5" id="KW-0067">ATP-binding</keyword>
<evidence type="ECO:0000259" key="7">
    <source>
        <dbReference type="PROSITE" id="PS50011"/>
    </source>
</evidence>
<dbReference type="GO" id="GO:0005829">
    <property type="term" value="C:cytosol"/>
    <property type="evidence" value="ECO:0007669"/>
    <property type="project" value="TreeGrafter"/>
</dbReference>
<dbReference type="SUPFAM" id="SSF56112">
    <property type="entry name" value="Protein kinase-like (PK-like)"/>
    <property type="match status" value="1"/>
</dbReference>
<dbReference type="PROSITE" id="PS00107">
    <property type="entry name" value="PROTEIN_KINASE_ATP"/>
    <property type="match status" value="1"/>
</dbReference>
<dbReference type="PANTHER" id="PTHR24348:SF22">
    <property type="entry name" value="NON-SPECIFIC SERINE_THREONINE PROTEIN KINASE"/>
    <property type="match status" value="1"/>
</dbReference>
<feature type="binding site" evidence="5">
    <location>
        <position position="63"/>
    </location>
    <ligand>
        <name>ATP</name>
        <dbReference type="ChEBI" id="CHEBI:30616"/>
    </ligand>
</feature>
<dbReference type="CDD" id="cd14014">
    <property type="entry name" value="STKc_PknB_like"/>
    <property type="match status" value="1"/>
</dbReference>
<evidence type="ECO:0000256" key="3">
    <source>
        <dbReference type="ARBA" id="ARBA00022777"/>
    </source>
</evidence>
<dbReference type="Gene3D" id="3.30.200.20">
    <property type="entry name" value="Phosphorylase Kinase, domain 1"/>
    <property type="match status" value="1"/>
</dbReference>
<keyword evidence="8" id="KW-0723">Serine/threonine-protein kinase</keyword>
<evidence type="ECO:0000256" key="4">
    <source>
        <dbReference type="ARBA" id="ARBA00022840"/>
    </source>
</evidence>
<dbReference type="SMART" id="SM00220">
    <property type="entry name" value="S_TKc"/>
    <property type="match status" value="1"/>
</dbReference>
<evidence type="ECO:0000313" key="9">
    <source>
        <dbReference type="Proteomes" id="UP000596092"/>
    </source>
</evidence>
<sequence length="484" mass="52237">MLNDAPTLLDTSGVIPGQSVNITGDKDSLIAHRYRLLRSVGSGGMGNVYLANDLVLERQVAIKTVRSELSGNEELRTRIKRECRLHAAIGAHANIVTLYDTIEENGHIYLVMEYFAGQTLAARLTAGNEAKRLPLHLALDIVRQILQALTCIHDRDIVHRDIKTSNILLQKQDDGQYLAKLTDFGIAQPDVDAAIVTRLTSLDTQGPGTPVYMAPERIDPQTFGSISVATDLYAVGIILYEMLTGSPPFTGSMTEVFTGHLLHTPNLDVLPADLPVQFAQVLTRSLAKQPAERFQAAGDFLAALAGIREDTSPLPERAAFCEATVLAVEEYQTVSPIPDATVLSSDLSHALPLGHTSPALLRKWWWAIPLMIGLVMAGVYQLSRQPTVSASPPAPNETLSSTPSPSTGTTAPAPSPPSTEKTEPVEAGAALQALEQARQQNTVKPPPPVVPAQTVLSPPQGTSAPVIRRASEWRVTENHTRKIQ</sequence>
<accession>A0A7T6APX3</accession>
<keyword evidence="3 8" id="KW-0418">Kinase</keyword>
<proteinExistence type="predicted"/>
<evidence type="ECO:0000256" key="6">
    <source>
        <dbReference type="SAM" id="MobiDB-lite"/>
    </source>
</evidence>
<dbReference type="GO" id="GO:0004674">
    <property type="term" value="F:protein serine/threonine kinase activity"/>
    <property type="evidence" value="ECO:0007669"/>
    <property type="project" value="UniProtKB-KW"/>
</dbReference>
<dbReference type="AlphaFoldDB" id="A0A7T6APX3"/>
<evidence type="ECO:0000256" key="1">
    <source>
        <dbReference type="ARBA" id="ARBA00022679"/>
    </source>
</evidence>
<evidence type="ECO:0000313" key="8">
    <source>
        <dbReference type="EMBL" id="QQG65121.1"/>
    </source>
</evidence>
<dbReference type="Proteomes" id="UP000596092">
    <property type="component" value="Chromosome"/>
</dbReference>
<feature type="domain" description="Protein kinase" evidence="7">
    <location>
        <begin position="34"/>
        <end position="305"/>
    </location>
</feature>
<feature type="compositionally biased region" description="Polar residues" evidence="6">
    <location>
        <begin position="454"/>
        <end position="463"/>
    </location>
</feature>
<dbReference type="GO" id="GO:0000407">
    <property type="term" value="C:phagophore assembly site"/>
    <property type="evidence" value="ECO:0007669"/>
    <property type="project" value="TreeGrafter"/>
</dbReference>
<dbReference type="InterPro" id="IPR011009">
    <property type="entry name" value="Kinase-like_dom_sf"/>
</dbReference>
<keyword evidence="1" id="KW-0808">Transferase</keyword>
<evidence type="ECO:0000256" key="5">
    <source>
        <dbReference type="PROSITE-ProRule" id="PRU10141"/>
    </source>
</evidence>
<dbReference type="KEGG" id="dog:HP555_04180"/>
<dbReference type="InterPro" id="IPR000719">
    <property type="entry name" value="Prot_kinase_dom"/>
</dbReference>
<protein>
    <submittedName>
        <fullName evidence="8">Serine/threonine protein kinase</fullName>
    </submittedName>
</protein>
<dbReference type="Pfam" id="PF00069">
    <property type="entry name" value="Pkinase"/>
    <property type="match status" value="1"/>
</dbReference>
<dbReference type="GO" id="GO:0005776">
    <property type="term" value="C:autophagosome"/>
    <property type="evidence" value="ECO:0007669"/>
    <property type="project" value="TreeGrafter"/>
</dbReference>
<dbReference type="PROSITE" id="PS50011">
    <property type="entry name" value="PROTEIN_KINASE_DOM"/>
    <property type="match status" value="1"/>
</dbReference>
<dbReference type="GO" id="GO:0005524">
    <property type="term" value="F:ATP binding"/>
    <property type="evidence" value="ECO:0007669"/>
    <property type="project" value="UniProtKB-UniRule"/>
</dbReference>
<dbReference type="InterPro" id="IPR045269">
    <property type="entry name" value="Atg1-like"/>
</dbReference>
<feature type="compositionally biased region" description="Low complexity" evidence="6">
    <location>
        <begin position="426"/>
        <end position="440"/>
    </location>
</feature>
<evidence type="ECO:0000256" key="2">
    <source>
        <dbReference type="ARBA" id="ARBA00022741"/>
    </source>
</evidence>
<dbReference type="GO" id="GO:0016020">
    <property type="term" value="C:membrane"/>
    <property type="evidence" value="ECO:0007669"/>
    <property type="project" value="TreeGrafter"/>
</dbReference>